<reference evidence="4" key="1">
    <citation type="submission" date="2016-06" db="UniProtKB">
        <authorList>
            <consortium name="WormBaseParasite"/>
        </authorList>
    </citation>
    <scope>IDENTIFICATION</scope>
</reference>
<gene>
    <name evidence="2" type="ORF">ECPE_LOCUS13191</name>
</gene>
<evidence type="ECO:0000313" key="2">
    <source>
        <dbReference type="EMBL" id="VDP90463.1"/>
    </source>
</evidence>
<dbReference type="WBParaSite" id="ECPE_0001323001-mRNA-1">
    <property type="protein sequence ID" value="ECPE_0001323001-mRNA-1"/>
    <property type="gene ID" value="ECPE_0001323001"/>
</dbReference>
<dbReference type="Proteomes" id="UP000272942">
    <property type="component" value="Unassembled WGS sequence"/>
</dbReference>
<evidence type="ECO:0000313" key="4">
    <source>
        <dbReference type="WBParaSite" id="ECPE_0001323001-mRNA-1"/>
    </source>
</evidence>
<dbReference type="AlphaFoldDB" id="A0A183B1V6"/>
<feature type="region of interest" description="Disordered" evidence="1">
    <location>
        <begin position="283"/>
        <end position="302"/>
    </location>
</feature>
<name>A0A183B1V6_9TREM</name>
<organism evidence="4">
    <name type="scientific">Echinostoma caproni</name>
    <dbReference type="NCBI Taxonomy" id="27848"/>
    <lineage>
        <taxon>Eukaryota</taxon>
        <taxon>Metazoa</taxon>
        <taxon>Spiralia</taxon>
        <taxon>Lophotrochozoa</taxon>
        <taxon>Platyhelminthes</taxon>
        <taxon>Trematoda</taxon>
        <taxon>Digenea</taxon>
        <taxon>Plagiorchiida</taxon>
        <taxon>Echinostomata</taxon>
        <taxon>Echinostomatoidea</taxon>
        <taxon>Echinostomatidae</taxon>
        <taxon>Echinostoma</taxon>
    </lineage>
</organism>
<keyword evidence="3" id="KW-1185">Reference proteome</keyword>
<accession>A0A183B1V6</accession>
<evidence type="ECO:0000313" key="3">
    <source>
        <dbReference type="Proteomes" id="UP000272942"/>
    </source>
</evidence>
<protein>
    <submittedName>
        <fullName evidence="4">Nucleotid_trans domain-containing protein</fullName>
    </submittedName>
</protein>
<sequence>MFLLQLICPLVDPFLANGKPAFFLLDPGLLRCLIAFGPRQLWSPPIVSTDCTGHSAFATLLNSRGLIPLVLNELSAVLQPVPDRWPGLSTLTMVQLDRWQILAVGLTAFRTRILFNRLTRAVISLDADLYLLATERVFGAVSEDAKLKHLSTNAVTDVPHPLWFWWHHLVTKALQPQSWESWLVAKPVSTCAPLQGSNFNVPSKQDEFSAQAMPTTDDVSEKTTTQPEIRFSTQEVTALIPCEGAGVQPVVDWTRLAVGEMTTTEMEVMARFEADVSRRVSGTVDPVSAMSQSELEDEEITDRQPRDEIDILSSRHLVINRSMNMTSSPVGDTICVEAEICNQSSCPIELDNPQPPSSHIINTMESGSGLVETSGCDNGVSPRCPLSYKQDEHHPDGTKQQDLALSVIRCLDRAWSMCCEPLTQLRLRSLGRVRKSTSSFCSPTRNCYACEHSGDHGDSSLSDDLRDEFNLAQFRLSPQLIGLLKPPLWLINSLMTHPCVRMREAVSINPPFSSFGFLCCCLYRSYALFIVTSAMVS</sequence>
<evidence type="ECO:0000256" key="1">
    <source>
        <dbReference type="SAM" id="MobiDB-lite"/>
    </source>
</evidence>
<reference evidence="2 3" key="2">
    <citation type="submission" date="2018-11" db="EMBL/GenBank/DDBJ databases">
        <authorList>
            <consortium name="Pathogen Informatics"/>
        </authorList>
    </citation>
    <scope>NUCLEOTIDE SEQUENCE [LARGE SCALE GENOMIC DNA]</scope>
    <source>
        <strain evidence="2 3">Egypt</strain>
    </source>
</reference>
<proteinExistence type="predicted"/>
<dbReference type="EMBL" id="UZAN01054519">
    <property type="protein sequence ID" value="VDP90463.1"/>
    <property type="molecule type" value="Genomic_DNA"/>
</dbReference>